<evidence type="ECO:0000256" key="3">
    <source>
        <dbReference type="ARBA" id="ARBA00012321"/>
    </source>
</evidence>
<name>A0A1F6X8G1_9BACT</name>
<keyword evidence="5" id="KW-0210">Decarboxylase</keyword>
<evidence type="ECO:0000256" key="4">
    <source>
        <dbReference type="ARBA" id="ARBA00021923"/>
    </source>
</evidence>
<dbReference type="PANTHER" id="PTHR32119:SF2">
    <property type="entry name" value="OROTIDINE 5'-PHOSPHATE DECARBOXYLASE"/>
    <property type="match status" value="1"/>
</dbReference>
<feature type="binding site" evidence="10">
    <location>
        <position position="32"/>
    </location>
    <ligand>
        <name>substrate</name>
    </ligand>
</feature>
<dbReference type="AlphaFoldDB" id="A0A1F6X8G1"/>
<comment type="pathway">
    <text evidence="2">Pyrimidine metabolism; UMP biosynthesis via de novo pathway; UMP from orotate: step 2/2.</text>
</comment>
<dbReference type="UniPathway" id="UPA00070">
    <property type="reaction ID" value="UER00120"/>
</dbReference>
<comment type="function">
    <text evidence="1">Catalyzes the decarboxylation of orotidine 5'-monophosphate (OMP) to uridine 5'-monophosphate (UMP).</text>
</comment>
<dbReference type="GO" id="GO:0006207">
    <property type="term" value="P:'de novo' pyrimidine nucleobase biosynthetic process"/>
    <property type="evidence" value="ECO:0007669"/>
    <property type="project" value="InterPro"/>
</dbReference>
<evidence type="ECO:0000256" key="8">
    <source>
        <dbReference type="ARBA" id="ARBA00033428"/>
    </source>
</evidence>
<dbReference type="Proteomes" id="UP000176814">
    <property type="component" value="Unassembled WGS sequence"/>
</dbReference>
<evidence type="ECO:0000313" key="12">
    <source>
        <dbReference type="EMBL" id="OGI90457.1"/>
    </source>
</evidence>
<dbReference type="InterPro" id="IPR014732">
    <property type="entry name" value="OMPdecase"/>
</dbReference>
<feature type="active site" description="For OMPdecase activity" evidence="9">
    <location>
        <position position="59"/>
    </location>
</feature>
<evidence type="ECO:0000313" key="13">
    <source>
        <dbReference type="Proteomes" id="UP000176814"/>
    </source>
</evidence>
<organism evidence="12 13">
    <name type="scientific">Candidatus Nomurabacteria bacterium RIFCSPLOWO2_01_FULL_40_15</name>
    <dbReference type="NCBI Taxonomy" id="1801772"/>
    <lineage>
        <taxon>Bacteria</taxon>
        <taxon>Candidatus Nomuraibacteriota</taxon>
    </lineage>
</organism>
<evidence type="ECO:0000256" key="10">
    <source>
        <dbReference type="PIRSR" id="PIRSR614732-2"/>
    </source>
</evidence>
<feature type="domain" description="Orotidine 5'-phosphate decarboxylase" evidence="11">
    <location>
        <begin position="3"/>
        <end position="215"/>
    </location>
</feature>
<accession>A0A1F6X8G1</accession>
<evidence type="ECO:0000256" key="9">
    <source>
        <dbReference type="PIRSR" id="PIRSR614732-1"/>
    </source>
</evidence>
<dbReference type="InterPro" id="IPR013785">
    <property type="entry name" value="Aldolase_TIM"/>
</dbReference>
<dbReference type="PANTHER" id="PTHR32119">
    <property type="entry name" value="OROTIDINE 5'-PHOSPHATE DECARBOXYLASE"/>
    <property type="match status" value="1"/>
</dbReference>
<evidence type="ECO:0000256" key="6">
    <source>
        <dbReference type="ARBA" id="ARBA00022975"/>
    </source>
</evidence>
<evidence type="ECO:0000256" key="5">
    <source>
        <dbReference type="ARBA" id="ARBA00022793"/>
    </source>
</evidence>
<dbReference type="Gene3D" id="3.20.20.70">
    <property type="entry name" value="Aldolase class I"/>
    <property type="match status" value="1"/>
</dbReference>
<dbReference type="InterPro" id="IPR001754">
    <property type="entry name" value="OMPdeCOase_dom"/>
</dbReference>
<feature type="binding site" evidence="10">
    <location>
        <position position="199"/>
    </location>
    <ligand>
        <name>substrate</name>
    </ligand>
</feature>
<proteinExistence type="predicted"/>
<dbReference type="SUPFAM" id="SSF51366">
    <property type="entry name" value="Ribulose-phoshate binding barrel"/>
    <property type="match status" value="1"/>
</dbReference>
<dbReference type="Pfam" id="PF00215">
    <property type="entry name" value="OMPdecase"/>
    <property type="match status" value="1"/>
</dbReference>
<feature type="binding site" evidence="10">
    <location>
        <position position="109"/>
    </location>
    <ligand>
        <name>substrate</name>
    </ligand>
</feature>
<feature type="active site" description="For OMPdecase activity" evidence="9">
    <location>
        <position position="64"/>
    </location>
</feature>
<dbReference type="SMART" id="SM00934">
    <property type="entry name" value="OMPdecase"/>
    <property type="match status" value="1"/>
</dbReference>
<dbReference type="EMBL" id="MFUW01000011">
    <property type="protein sequence ID" value="OGI90457.1"/>
    <property type="molecule type" value="Genomic_DNA"/>
</dbReference>
<dbReference type="GO" id="GO:0044205">
    <property type="term" value="P:'de novo' UMP biosynthetic process"/>
    <property type="evidence" value="ECO:0007669"/>
    <property type="project" value="UniProtKB-UniPathway"/>
</dbReference>
<evidence type="ECO:0000256" key="7">
    <source>
        <dbReference type="ARBA" id="ARBA00023239"/>
    </source>
</evidence>
<dbReference type="NCBIfam" id="TIGR01740">
    <property type="entry name" value="pyrF"/>
    <property type="match status" value="1"/>
</dbReference>
<dbReference type="GO" id="GO:0004590">
    <property type="term" value="F:orotidine-5'-phosphate decarboxylase activity"/>
    <property type="evidence" value="ECO:0007669"/>
    <property type="project" value="UniProtKB-EC"/>
</dbReference>
<dbReference type="GO" id="GO:0005829">
    <property type="term" value="C:cytosol"/>
    <property type="evidence" value="ECO:0007669"/>
    <property type="project" value="TreeGrafter"/>
</dbReference>
<feature type="active site" description="For OMPdecase activity" evidence="9">
    <location>
        <position position="61"/>
    </location>
</feature>
<dbReference type="InterPro" id="IPR011060">
    <property type="entry name" value="RibuloseP-bd_barrel"/>
</dbReference>
<protein>
    <recommendedName>
        <fullName evidence="4">Orotidine 5'-phosphate decarboxylase</fullName>
        <ecNumber evidence="3">4.1.1.23</ecNumber>
    </recommendedName>
    <alternativeName>
        <fullName evidence="8">OMP decarboxylase</fullName>
    </alternativeName>
</protein>
<evidence type="ECO:0000256" key="2">
    <source>
        <dbReference type="ARBA" id="ARBA00004861"/>
    </source>
</evidence>
<feature type="binding site" evidence="10">
    <location>
        <position position="170"/>
    </location>
    <ligand>
        <name>substrate</name>
    </ligand>
</feature>
<keyword evidence="7" id="KW-0456">Lyase</keyword>
<feature type="binding site" evidence="10">
    <location>
        <position position="200"/>
    </location>
    <ligand>
        <name>substrate</name>
    </ligand>
</feature>
<evidence type="ECO:0000259" key="11">
    <source>
        <dbReference type="SMART" id="SM00934"/>
    </source>
</evidence>
<keyword evidence="6" id="KW-0665">Pyrimidine biosynthesis</keyword>
<dbReference type="CDD" id="cd04725">
    <property type="entry name" value="OMP_decarboxylase_like"/>
    <property type="match status" value="1"/>
</dbReference>
<feature type="binding site" evidence="10">
    <location>
        <position position="179"/>
    </location>
    <ligand>
        <name>substrate</name>
    </ligand>
</feature>
<feature type="binding site" evidence="10">
    <location>
        <position position="9"/>
    </location>
    <ligand>
        <name>substrate</name>
    </ligand>
</feature>
<reference evidence="12 13" key="1">
    <citation type="journal article" date="2016" name="Nat. Commun.">
        <title>Thousands of microbial genomes shed light on interconnected biogeochemical processes in an aquifer system.</title>
        <authorList>
            <person name="Anantharaman K."/>
            <person name="Brown C.T."/>
            <person name="Hug L.A."/>
            <person name="Sharon I."/>
            <person name="Castelle C.J."/>
            <person name="Probst A.J."/>
            <person name="Thomas B.C."/>
            <person name="Singh A."/>
            <person name="Wilkins M.J."/>
            <person name="Karaoz U."/>
            <person name="Brodie E.L."/>
            <person name="Williams K.H."/>
            <person name="Hubbard S.S."/>
            <person name="Banfield J.F."/>
        </authorList>
    </citation>
    <scope>NUCLEOTIDE SEQUENCE [LARGE SCALE GENOMIC DNA]</scope>
</reference>
<dbReference type="EC" id="4.1.1.23" evidence="3"/>
<comment type="caution">
    <text evidence="12">The sequence shown here is derived from an EMBL/GenBank/DDBJ whole genome shotgun (WGS) entry which is preliminary data.</text>
</comment>
<evidence type="ECO:0000256" key="1">
    <source>
        <dbReference type="ARBA" id="ARBA00002356"/>
    </source>
</evidence>
<gene>
    <name evidence="12" type="ORF">A2911_00630</name>
</gene>
<sequence>MKKIILALDEIQNLDDIIELVKKVRHLVYAVKIHNLYDKFGPDIVRVLKEAGAPKVWVDFKLYDIPNTGKLRAENITADIISVHASGGVKMMKEVVASGKEIFAITILTSFYTSEVQQIYNRGVEDMVLVLARLAKEAGVSGIVCSPQEVKILRSFSEFKDLKIVVPGVRSYGFEMNDQNRVSTPAEAIANGADYLVIGRQITKAKNSEIEIQKLCEEIRKYKNI</sequence>